<reference evidence="5 6" key="1">
    <citation type="journal article" date="2018" name="New Phytol.">
        <title>Phylogenomics of Endogonaceae and evolution of mycorrhizas within Mucoromycota.</title>
        <authorList>
            <person name="Chang Y."/>
            <person name="Desiro A."/>
            <person name="Na H."/>
            <person name="Sandor L."/>
            <person name="Lipzen A."/>
            <person name="Clum A."/>
            <person name="Barry K."/>
            <person name="Grigoriev I.V."/>
            <person name="Martin F.M."/>
            <person name="Stajich J.E."/>
            <person name="Smith M.E."/>
            <person name="Bonito G."/>
            <person name="Spatafora J.W."/>
        </authorList>
    </citation>
    <scope>NUCLEOTIDE SEQUENCE [LARGE SCALE GENOMIC DNA]</scope>
    <source>
        <strain evidence="5 6">AD002</strain>
    </source>
</reference>
<dbReference type="PANTHER" id="PTHR11365:SF2">
    <property type="entry name" value="5-OXOPROLINASE"/>
    <property type="match status" value="1"/>
</dbReference>
<keyword evidence="6" id="KW-1185">Reference proteome</keyword>
<evidence type="ECO:0000313" key="6">
    <source>
        <dbReference type="Proteomes" id="UP000274822"/>
    </source>
</evidence>
<dbReference type="Proteomes" id="UP000274822">
    <property type="component" value="Unassembled WGS sequence"/>
</dbReference>
<dbReference type="PANTHER" id="PTHR11365">
    <property type="entry name" value="5-OXOPROLINASE RELATED"/>
    <property type="match status" value="1"/>
</dbReference>
<protein>
    <submittedName>
        <fullName evidence="5">Hydantoinase B/oxoprolinase-domain-containing protein</fullName>
    </submittedName>
</protein>
<evidence type="ECO:0000259" key="4">
    <source>
        <dbReference type="Pfam" id="PF05378"/>
    </source>
</evidence>
<gene>
    <name evidence="5" type="ORF">BC938DRAFT_478352</name>
</gene>
<sequence length="1380" mass="150373">MNKLTICIDRGGTFTDCIGFLSVPPSSEHPDGRKEFVVKLLSVDPNSYPDAPREGIRRILELATGEKHPRDKPLPTEKLGRLMNCAPDLGNRHNLFKFVYPDGNNGRNQRVAGTQRRTQCIANYERLQGNQSRPKIFDLAIRKPDVLYQRVVEVDERYDPAIPFCLRILWTNHFGNLRSVTLIGYTSSPEGIVTEISEEEEGTVTRGISGELVRIMKKPDIEQIKRDLILLHNEGYRSISICLMHSYTYPEHEQQLGALAASVGFTHVSLSSNITPMIKIVPRGTSATADAYLTPAIQEYIRGFVSGFDQHLERNTKLQFMQSDGGLVPVKNFSGFRAILSGPAAGVVGYALTSFSPKENTPVIGFDMGGTNVSRFDGHYEHVFETTTAGVTIQAPQLDINTVAAGGGSRLFYRNGLFVVGPESASAHPGPACYRKGGPLTVSDANLILGRLIPAYFPKIFGPNEDQPLDVEASRTLFLELQSKINAFVGAGKEMSVDEIAYGFLKVANETMCRPIRTLTEAKGHDTGNHILACFGGAGGQHACAIARSLGIRKILIHRHSSILSAYGLSLADVVHESQEPSSDIWSDAAVPHLQIRVDAQRKACAEELRRQGFADTHIKTEAYLNLRYNGTDSALMTLMPEDGSWDFGKAFVEMYQHEFGFTLPDRDIIVDDIRIRGIGKAINHEYQSVYDETNAIKQHGSLRFVDATAADTNTSIYFESAGRNDATPVYILQNLRVGDQVRGPAMIIDATATLLIEPACTALITSHHVTIVIGEDEKPRVTTELDAIQLSIFSHRFMSIAEQMGRTLQKTSISTNIKERLDFSCALFGPDGGLVANAPHIPIHLGSLSHAVKYQMAHYGDNLHEGDVILSNHPLAGGSHLPDISVITPVFNEGKIVFFVASRGHHADIGGISPGKLSNASSRIIRFGSMSLSHFFKCSNRYTINFEGSMPPNSKELYQEGAAIKSFKLVLNGHFDLKGITEHLLENPAKYPGCSGTRCLRDNISDLKAQVAANHKGITLIKALIKEYGLEVVQAYMMYIRNNAEIAVRQLLKDVNQRVGGRRLKAVDYMDDGTPISLEVTINPKEGTAVFDFEGTGPEVYGNCNAPQSVTHSAIIYCLRSLIANDIPLNAGCLTPVTINIPANSILSPSESSAVVGGNVLTSQRLVDVVLKAFGACAASQGCTNNLTFGMGGKTEETGVVKEGWGYYETIAGVALARTGLVKHITNTRITDPEILERRYPVILREFSLRTGSGGAGHHHGGDGVIRDIEFLEQDMAVSILSERRVHHPYGLEGGEDGACGLNLWIRRDPVTGASRVINLGGKNTAIVGKGDRIVICTPGGGGYGVSGKPGLQAERDIDAGVFLVRGSVEEYRRMGESA</sequence>
<proteinExistence type="inferred from homology"/>
<comment type="similarity">
    <text evidence="1">Belongs to the oxoprolinase family.</text>
</comment>
<dbReference type="InterPro" id="IPR002821">
    <property type="entry name" value="Hydantoinase_A"/>
</dbReference>
<dbReference type="GO" id="GO:0006749">
    <property type="term" value="P:glutathione metabolic process"/>
    <property type="evidence" value="ECO:0007669"/>
    <property type="project" value="TreeGrafter"/>
</dbReference>
<feature type="domain" description="Hydantoinase B/oxoprolinase" evidence="3">
    <location>
        <begin position="949"/>
        <end position="1346"/>
    </location>
</feature>
<feature type="domain" description="Hydantoinase B/oxoprolinase" evidence="3">
    <location>
        <begin position="787"/>
        <end position="926"/>
    </location>
</feature>
<dbReference type="GO" id="GO:0017168">
    <property type="term" value="F:5-oxoprolinase (ATP-hydrolyzing) activity"/>
    <property type="evidence" value="ECO:0007669"/>
    <property type="project" value="TreeGrafter"/>
</dbReference>
<feature type="domain" description="Hydantoinase/oxoprolinase N-terminal" evidence="4">
    <location>
        <begin position="129"/>
        <end position="262"/>
    </location>
</feature>
<dbReference type="Pfam" id="PF05378">
    <property type="entry name" value="Hydant_A_N"/>
    <property type="match status" value="2"/>
</dbReference>
<feature type="domain" description="Hydantoinase A/oxoprolinase" evidence="2">
    <location>
        <begin position="283"/>
        <end position="577"/>
    </location>
</feature>
<feature type="domain" description="Hydantoinase/oxoprolinase N-terminal" evidence="4">
    <location>
        <begin position="6"/>
        <end position="71"/>
    </location>
</feature>
<organism evidence="5 6">
    <name type="scientific">Jimgerdemannia flammicorona</name>
    <dbReference type="NCBI Taxonomy" id="994334"/>
    <lineage>
        <taxon>Eukaryota</taxon>
        <taxon>Fungi</taxon>
        <taxon>Fungi incertae sedis</taxon>
        <taxon>Mucoromycota</taxon>
        <taxon>Mucoromycotina</taxon>
        <taxon>Endogonomycetes</taxon>
        <taxon>Endogonales</taxon>
        <taxon>Endogonaceae</taxon>
        <taxon>Jimgerdemannia</taxon>
    </lineage>
</organism>
<dbReference type="GO" id="GO:0005829">
    <property type="term" value="C:cytosol"/>
    <property type="evidence" value="ECO:0007669"/>
    <property type="project" value="TreeGrafter"/>
</dbReference>
<dbReference type="InterPro" id="IPR003692">
    <property type="entry name" value="Hydantoinase_B"/>
</dbReference>
<dbReference type="InterPro" id="IPR045079">
    <property type="entry name" value="Oxoprolinase-like"/>
</dbReference>
<comment type="caution">
    <text evidence="5">The sequence shown here is derived from an EMBL/GenBank/DDBJ whole genome shotgun (WGS) entry which is preliminary data.</text>
</comment>
<evidence type="ECO:0000313" key="5">
    <source>
        <dbReference type="EMBL" id="RUS34826.1"/>
    </source>
</evidence>
<evidence type="ECO:0000256" key="1">
    <source>
        <dbReference type="ARBA" id="ARBA00010403"/>
    </source>
</evidence>
<dbReference type="Pfam" id="PF02538">
    <property type="entry name" value="Hydantoinase_B"/>
    <property type="match status" value="2"/>
</dbReference>
<evidence type="ECO:0000259" key="2">
    <source>
        <dbReference type="Pfam" id="PF01968"/>
    </source>
</evidence>
<evidence type="ECO:0000259" key="3">
    <source>
        <dbReference type="Pfam" id="PF02538"/>
    </source>
</evidence>
<name>A0A433QYH9_9FUNG</name>
<accession>A0A433QYH9</accession>
<dbReference type="Pfam" id="PF01968">
    <property type="entry name" value="Hydantoinase_A"/>
    <property type="match status" value="1"/>
</dbReference>
<dbReference type="InterPro" id="IPR008040">
    <property type="entry name" value="Hydant_A_N"/>
</dbReference>
<dbReference type="EMBL" id="RBNJ01000322">
    <property type="protein sequence ID" value="RUS34826.1"/>
    <property type="molecule type" value="Genomic_DNA"/>
</dbReference>